<reference evidence="2" key="1">
    <citation type="journal article" date="2018" name="BMC Genomics">
        <title>Comparative genomic, transcriptomic, and proteomic reannotation of human herpesvirus 6.</title>
        <authorList>
            <person name="Greninger A.L."/>
            <person name="Knudsen G.M."/>
            <person name="Roychoudhury P."/>
            <person name="Hanson D.J."/>
            <person name="Sedlak R.H."/>
            <person name="Xie H."/>
            <person name="Guan J."/>
            <person name="Nguyen T."/>
            <person name="Peddu V."/>
            <person name="Boeckh M."/>
            <person name="Huang M.L."/>
            <person name="Cook L."/>
            <person name="Depledge D.P."/>
            <person name="Zerr D.M."/>
            <person name="Koelle D.M."/>
            <person name="Gantt S."/>
            <person name="Yoshikawa T."/>
            <person name="Caserta M."/>
            <person name="Hill J.A."/>
            <person name="Jerome K.R."/>
        </authorList>
    </citation>
    <scope>NUCLEOTIDE SEQUENCE</scope>
    <source>
        <strain evidence="1">HP104A5</strain>
        <strain evidence="2">JHPT-D12</strain>
    </source>
</reference>
<protein>
    <submittedName>
        <fullName evidence="2">Uncharacterized protein</fullName>
    </submittedName>
</protein>
<name>A0A5P9VHJ0_9BETA</name>
<dbReference type="EMBL" id="KY315555">
    <property type="protein sequence ID" value="QFX53668.1"/>
    <property type="molecule type" value="Genomic_DNA"/>
</dbReference>
<evidence type="ECO:0000313" key="2">
    <source>
        <dbReference type="EMBL" id="QFX53668.1"/>
    </source>
</evidence>
<accession>A0A5P9VHJ0</accession>
<evidence type="ECO:0000313" key="1">
    <source>
        <dbReference type="EMBL" id="QFV49798.1"/>
    </source>
</evidence>
<sequence>MGGTWEAALYTFGFRYRPVLRSRATCCQEGRILPACVRSWICGIWHLRKGDVRRRMSV</sequence>
<dbReference type="EMBL" id="KY315555">
    <property type="protein sequence ID" value="QFX53678.1"/>
    <property type="molecule type" value="Genomic_DNA"/>
</dbReference>
<dbReference type="EMBL" id="KY290185">
    <property type="protein sequence ID" value="QFV49798.1"/>
    <property type="molecule type" value="Genomic_DNA"/>
</dbReference>
<proteinExistence type="predicted"/>
<organism evidence="2">
    <name type="scientific">Human betaherpesvirus 6</name>
    <dbReference type="NCBI Taxonomy" id="10368"/>
    <lineage>
        <taxon>Viruses</taxon>
        <taxon>Duplodnaviria</taxon>
        <taxon>Heunggongvirae</taxon>
        <taxon>Peploviricota</taxon>
        <taxon>Herviviricetes</taxon>
        <taxon>Herpesvirales</taxon>
        <taxon>Orthoherpesviridae</taxon>
        <taxon>Betaherpesvirinae</taxon>
        <taxon>Roseolovirus</taxon>
    </lineage>
</organism>